<dbReference type="GO" id="GO:0016491">
    <property type="term" value="F:oxidoreductase activity"/>
    <property type="evidence" value="ECO:0007669"/>
    <property type="project" value="InterPro"/>
</dbReference>
<name>A0AAW2L669_9LAMI</name>
<accession>A0AAW2L669</accession>
<dbReference type="AlphaFoldDB" id="A0AAW2L669"/>
<proteinExistence type="predicted"/>
<evidence type="ECO:0000256" key="1">
    <source>
        <dbReference type="ARBA" id="ARBA00022630"/>
    </source>
</evidence>
<dbReference type="PANTHER" id="PTHR32448">
    <property type="entry name" value="OS08G0158400 PROTEIN"/>
    <property type="match status" value="1"/>
</dbReference>
<reference evidence="4" key="1">
    <citation type="submission" date="2020-06" db="EMBL/GenBank/DDBJ databases">
        <authorList>
            <person name="Li T."/>
            <person name="Hu X."/>
            <person name="Zhang T."/>
            <person name="Song X."/>
            <person name="Zhang H."/>
            <person name="Dai N."/>
            <person name="Sheng W."/>
            <person name="Hou X."/>
            <person name="Wei L."/>
        </authorList>
    </citation>
    <scope>NUCLEOTIDE SEQUENCE</scope>
    <source>
        <strain evidence="4">G01</strain>
        <tissue evidence="4">Leaf</tissue>
    </source>
</reference>
<dbReference type="EMBL" id="JACGWK010000015">
    <property type="protein sequence ID" value="KAL0314494.1"/>
    <property type="molecule type" value="Genomic_DNA"/>
</dbReference>
<dbReference type="Pfam" id="PF08031">
    <property type="entry name" value="BBE"/>
    <property type="match status" value="1"/>
</dbReference>
<dbReference type="GO" id="GO:0050660">
    <property type="term" value="F:flavin adenine dinucleotide binding"/>
    <property type="evidence" value="ECO:0007669"/>
    <property type="project" value="InterPro"/>
</dbReference>
<gene>
    <name evidence="4" type="ORF">Sangu_2293800</name>
</gene>
<feature type="domain" description="Berberine/berberine-like" evidence="3">
    <location>
        <begin position="206"/>
        <end position="263"/>
    </location>
</feature>
<dbReference type="InterPro" id="IPR012951">
    <property type="entry name" value="BBE"/>
</dbReference>
<dbReference type="Gene3D" id="3.40.462.20">
    <property type="match status" value="1"/>
</dbReference>
<evidence type="ECO:0000313" key="4">
    <source>
        <dbReference type="EMBL" id="KAL0314494.1"/>
    </source>
</evidence>
<protein>
    <submittedName>
        <fullName evidence="4">Berberine bridge enzyme-like 13</fullName>
    </submittedName>
</protein>
<keyword evidence="1" id="KW-0285">Flavoprotein</keyword>
<reference evidence="4" key="2">
    <citation type="journal article" date="2024" name="Plant">
        <title>Genomic evolution and insights into agronomic trait innovations of Sesamum species.</title>
        <authorList>
            <person name="Miao H."/>
            <person name="Wang L."/>
            <person name="Qu L."/>
            <person name="Liu H."/>
            <person name="Sun Y."/>
            <person name="Le M."/>
            <person name="Wang Q."/>
            <person name="Wei S."/>
            <person name="Zheng Y."/>
            <person name="Lin W."/>
            <person name="Duan Y."/>
            <person name="Cao H."/>
            <person name="Xiong S."/>
            <person name="Wang X."/>
            <person name="Wei L."/>
            <person name="Li C."/>
            <person name="Ma Q."/>
            <person name="Ju M."/>
            <person name="Zhao R."/>
            <person name="Li G."/>
            <person name="Mu C."/>
            <person name="Tian Q."/>
            <person name="Mei H."/>
            <person name="Zhang T."/>
            <person name="Gao T."/>
            <person name="Zhang H."/>
        </authorList>
    </citation>
    <scope>NUCLEOTIDE SEQUENCE</scope>
    <source>
        <strain evidence="4">G01</strain>
    </source>
</reference>
<organism evidence="4">
    <name type="scientific">Sesamum angustifolium</name>
    <dbReference type="NCBI Taxonomy" id="2727405"/>
    <lineage>
        <taxon>Eukaryota</taxon>
        <taxon>Viridiplantae</taxon>
        <taxon>Streptophyta</taxon>
        <taxon>Embryophyta</taxon>
        <taxon>Tracheophyta</taxon>
        <taxon>Spermatophyta</taxon>
        <taxon>Magnoliopsida</taxon>
        <taxon>eudicotyledons</taxon>
        <taxon>Gunneridae</taxon>
        <taxon>Pentapetalae</taxon>
        <taxon>asterids</taxon>
        <taxon>lamiids</taxon>
        <taxon>Lamiales</taxon>
        <taxon>Pedaliaceae</taxon>
        <taxon>Sesamum</taxon>
    </lineage>
</organism>
<keyword evidence="2" id="KW-0274">FAD</keyword>
<evidence type="ECO:0000259" key="3">
    <source>
        <dbReference type="Pfam" id="PF08031"/>
    </source>
</evidence>
<comment type="caution">
    <text evidence="4">The sequence shown here is derived from an EMBL/GenBank/DDBJ whole genome shotgun (WGS) entry which is preliminary data.</text>
</comment>
<sequence length="267" mass="30530">MEIDGGGSFLGYKGWRAASFGVVTAWKIRLIQVPDIVTVFTVNRTLEQNATDLVHRWQYVADKFDRDLFVRILVTRVNSSDHKGKTTVQAAFNSVFLGKINRLLPLMQESFPELGLVKEDCMEKRWIEAVLYFLIFQTVPIPKHGLEGLWKFFDEDEAADAQLIFAPYGGRMSEIPESQIPFPHRAGNIYEIQHLAIGTKNNPRAAYLNYRDLDLGVNNDGNTSYEQASVWGTKYFKNNFKRLVEVKSKVDPSNFFRNEQSIPILST</sequence>
<evidence type="ECO:0000256" key="2">
    <source>
        <dbReference type="ARBA" id="ARBA00022827"/>
    </source>
</evidence>